<dbReference type="PANTHER" id="PTHR43798">
    <property type="entry name" value="MONOACYLGLYCEROL LIPASE"/>
    <property type="match status" value="1"/>
</dbReference>
<sequence length="281" mass="29828">MPTFTASDGTELAYHVRGEGPPLIALPGGPMVASEYLGDLGGLSAHRTLILLDLRGTGDSATPADPATYRCDRQVDDVEALRAHLALDRVDLLAHSAAGNLALLYAARHSDRVSSLALIAVTPRALGLHATDEDHLTAAQLRAGEDWFEEAYANLKAVQAGESALSLEAVGGFIYGRWDAAARAHLALMESLTNDEASDLFHTPAAYDPPATLAALARLDAPVLLLCGEHDGAPDPGLTHRAADLLPRTEVAVQPGAGHIPWIDDADWFVRRVNTFLRSAE</sequence>
<dbReference type="SUPFAM" id="SSF53474">
    <property type="entry name" value="alpha/beta-Hydrolases"/>
    <property type="match status" value="1"/>
</dbReference>
<accession>A0AAP6BEZ2</accession>
<comment type="caution">
    <text evidence="2">The sequence shown here is derived from an EMBL/GenBank/DDBJ whole genome shotgun (WGS) entry which is preliminary data.</text>
</comment>
<evidence type="ECO:0000313" key="4">
    <source>
        <dbReference type="Proteomes" id="UP001272987"/>
    </source>
</evidence>
<evidence type="ECO:0000313" key="3">
    <source>
        <dbReference type="EMBL" id="MDX3018821.1"/>
    </source>
</evidence>
<dbReference type="GO" id="GO:0016787">
    <property type="term" value="F:hydrolase activity"/>
    <property type="evidence" value="ECO:0007669"/>
    <property type="project" value="UniProtKB-KW"/>
</dbReference>
<dbReference type="GeneID" id="69813187"/>
<organism evidence="2 5">
    <name type="scientific">Streptomyces acidiscabies</name>
    <dbReference type="NCBI Taxonomy" id="42234"/>
    <lineage>
        <taxon>Bacteria</taxon>
        <taxon>Bacillati</taxon>
        <taxon>Actinomycetota</taxon>
        <taxon>Actinomycetes</taxon>
        <taxon>Kitasatosporales</taxon>
        <taxon>Streptomycetaceae</taxon>
        <taxon>Streptomyces</taxon>
    </lineage>
</organism>
<dbReference type="RefSeq" id="WP_029184366.1">
    <property type="nucleotide sequence ID" value="NZ_CP122369.1"/>
</dbReference>
<dbReference type="InterPro" id="IPR029058">
    <property type="entry name" value="AB_hydrolase_fold"/>
</dbReference>
<evidence type="ECO:0000259" key="1">
    <source>
        <dbReference type="Pfam" id="PF00561"/>
    </source>
</evidence>
<protein>
    <submittedName>
        <fullName evidence="2">Alpha/beta hydrolase</fullName>
    </submittedName>
</protein>
<keyword evidence="4" id="KW-1185">Reference proteome</keyword>
<dbReference type="EMBL" id="JARAWP010000007">
    <property type="protein sequence ID" value="MDX3018821.1"/>
    <property type="molecule type" value="Genomic_DNA"/>
</dbReference>
<evidence type="ECO:0000313" key="5">
    <source>
        <dbReference type="Proteomes" id="UP001282288"/>
    </source>
</evidence>
<feature type="domain" description="AB hydrolase-1" evidence="1">
    <location>
        <begin position="21"/>
        <end position="265"/>
    </location>
</feature>
<dbReference type="Proteomes" id="UP001272987">
    <property type="component" value="Unassembled WGS sequence"/>
</dbReference>
<evidence type="ECO:0000313" key="2">
    <source>
        <dbReference type="EMBL" id="MDX2963524.1"/>
    </source>
</evidence>
<name>A0AAP6BEZ2_9ACTN</name>
<dbReference type="Proteomes" id="UP001282288">
    <property type="component" value="Unassembled WGS sequence"/>
</dbReference>
<dbReference type="PANTHER" id="PTHR43798:SF33">
    <property type="entry name" value="HYDROLASE, PUTATIVE (AFU_ORTHOLOGUE AFUA_2G14860)-RELATED"/>
    <property type="match status" value="1"/>
</dbReference>
<dbReference type="InterPro" id="IPR050266">
    <property type="entry name" value="AB_hydrolase_sf"/>
</dbReference>
<dbReference type="AlphaFoldDB" id="A0AAP6BEZ2"/>
<reference evidence="2 4" key="1">
    <citation type="journal article" date="2023" name="Microb. Genom.">
        <title>Mesoterricola silvestris gen. nov., sp. nov., Mesoterricola sediminis sp. nov., Geothrix oryzae sp. nov., Geothrix edaphica sp. nov., Geothrix rubra sp. nov., and Geothrix limicola sp. nov., six novel members of Acidobacteriota isolated from soils.</title>
        <authorList>
            <person name="Weisberg A.J."/>
            <person name="Pearce E."/>
            <person name="Kramer C.G."/>
            <person name="Chang J.H."/>
            <person name="Clarke C.R."/>
        </authorList>
    </citation>
    <scope>NUCLEOTIDE SEQUENCE</scope>
    <source>
        <strain evidence="3 4">NB05-1H</strain>
        <strain evidence="2">NRRL_B-16521</strain>
    </source>
</reference>
<proteinExistence type="predicted"/>
<dbReference type="InterPro" id="IPR000073">
    <property type="entry name" value="AB_hydrolase_1"/>
</dbReference>
<dbReference type="Gene3D" id="3.40.50.1820">
    <property type="entry name" value="alpha/beta hydrolase"/>
    <property type="match status" value="1"/>
</dbReference>
<gene>
    <name evidence="2" type="ORF">PV399_27940</name>
    <name evidence="3" type="ORF">PV666_13105</name>
</gene>
<keyword evidence="2" id="KW-0378">Hydrolase</keyword>
<dbReference type="EMBL" id="JARAWC010000022">
    <property type="protein sequence ID" value="MDX2963524.1"/>
    <property type="molecule type" value="Genomic_DNA"/>
</dbReference>
<dbReference type="GO" id="GO:0016020">
    <property type="term" value="C:membrane"/>
    <property type="evidence" value="ECO:0007669"/>
    <property type="project" value="TreeGrafter"/>
</dbReference>
<dbReference type="Pfam" id="PF00561">
    <property type="entry name" value="Abhydrolase_1"/>
    <property type="match status" value="1"/>
</dbReference>